<dbReference type="Proteomes" id="UP000315925">
    <property type="component" value="Chromosome"/>
</dbReference>
<dbReference type="RefSeq" id="WP_039721425.1">
    <property type="nucleotide sequence ID" value="NZ_CP037899.1"/>
</dbReference>
<evidence type="ECO:0000313" key="4">
    <source>
        <dbReference type="Proteomes" id="UP000031594"/>
    </source>
</evidence>
<proteinExistence type="predicted"/>
<reference evidence="5" key="3">
    <citation type="submission" date="2019-03" db="EMBL/GenBank/DDBJ databases">
        <title>Complete genome of Methylacidiphilum kamchatkense Kam1.</title>
        <authorList>
            <person name="Kruse T."/>
            <person name="Murarilal Ratnadevi C."/>
            <person name="Erikstad H.-A."/>
            <person name="Birkeland N.-K."/>
        </authorList>
    </citation>
    <scope>NUCLEOTIDE SEQUENCE [LARGE SCALE GENOMIC DNA]</scope>
    <source>
        <strain evidence="5">kam1</strain>
    </source>
</reference>
<evidence type="ECO:0000313" key="5">
    <source>
        <dbReference type="Proteomes" id="UP000315925"/>
    </source>
</evidence>
<feature type="transmembrane region" description="Helical" evidence="1">
    <location>
        <begin position="15"/>
        <end position="33"/>
    </location>
</feature>
<dbReference type="EMBL" id="CP037899">
    <property type="protein sequence ID" value="QDQ43269.1"/>
    <property type="molecule type" value="Genomic_DNA"/>
</dbReference>
<dbReference type="EMBL" id="JQNX01000004">
    <property type="protein sequence ID" value="KIE58453.1"/>
    <property type="molecule type" value="Genomic_DNA"/>
</dbReference>
<organism evidence="3 5">
    <name type="scientific">Methylacidiphilum kamchatkense Kam1</name>
    <dbReference type="NCBI Taxonomy" id="1202785"/>
    <lineage>
        <taxon>Bacteria</taxon>
        <taxon>Pseudomonadati</taxon>
        <taxon>Verrucomicrobiota</taxon>
        <taxon>Methylacidiphilae</taxon>
        <taxon>Methylacidiphilales</taxon>
        <taxon>Methylacidiphilaceae</taxon>
        <taxon>Methylacidiphilum (ex Ratnadevi et al. 2023)</taxon>
    </lineage>
</organism>
<dbReference type="InterPro" id="IPR052927">
    <property type="entry name" value="DCC_oxidoreductase"/>
</dbReference>
<dbReference type="Proteomes" id="UP000031594">
    <property type="component" value="Unassembled WGS sequence"/>
</dbReference>
<gene>
    <name evidence="2" type="ORF">A946_06030</name>
    <name evidence="3" type="ORF">kam1_2061</name>
</gene>
<keyword evidence="1" id="KW-0812">Transmembrane</keyword>
<keyword evidence="4" id="KW-1185">Reference proteome</keyword>
<evidence type="ECO:0000313" key="2">
    <source>
        <dbReference type="EMBL" id="KIE58453.1"/>
    </source>
</evidence>
<dbReference type="OrthoDB" id="9785438at2"/>
<dbReference type="GO" id="GO:0015035">
    <property type="term" value="F:protein-disulfide reductase activity"/>
    <property type="evidence" value="ECO:0007669"/>
    <property type="project" value="InterPro"/>
</dbReference>
<reference evidence="2 4" key="1">
    <citation type="submission" date="2014-08" db="EMBL/GenBank/DDBJ databases">
        <title>Methylacidiphilum kamchatkense strain Kam1 draft genome sequence.</title>
        <authorList>
            <person name="Birkeland N.-K."/>
            <person name="Erikstad H.A."/>
        </authorList>
    </citation>
    <scope>NUCLEOTIDE SEQUENCE [LARGE SCALE GENOMIC DNA]</scope>
    <source>
        <strain evidence="2 4">Kam1</strain>
    </source>
</reference>
<evidence type="ECO:0000313" key="3">
    <source>
        <dbReference type="EMBL" id="QDQ43269.1"/>
    </source>
</evidence>
<protein>
    <submittedName>
        <fullName evidence="2 3">Thiol-disulfide oxidoreductase</fullName>
    </submittedName>
</protein>
<dbReference type="KEGG" id="mkc:kam1_2061"/>
<name>A0A0C1URH8_9BACT</name>
<reference evidence="3" key="2">
    <citation type="journal article" date="2019" name="BMC Genomics">
        <title>Complete genome sequence analysis of the thermoacidophilic verrucomicrobial methanotroph 'Candidatus Methylacidiphilum kamchatkense' strain Kam1 and comparison with its closest relatives.</title>
        <authorList>
            <person name="Kruse T."/>
            <person name="Ratnadevi C.M."/>
            <person name="Erikstad H.A."/>
            <person name="Birkeland N.K."/>
        </authorList>
    </citation>
    <scope>NUCLEOTIDE SEQUENCE</scope>
    <source>
        <strain evidence="3">Kam1</strain>
    </source>
</reference>
<accession>A0A0C1URH8</accession>
<evidence type="ECO:0000256" key="1">
    <source>
        <dbReference type="SAM" id="Phobius"/>
    </source>
</evidence>
<dbReference type="PANTHER" id="PTHR33639">
    <property type="entry name" value="THIOL-DISULFIDE OXIDOREDUCTASE DCC"/>
    <property type="match status" value="1"/>
</dbReference>
<dbReference type="PANTHER" id="PTHR33639:SF2">
    <property type="entry name" value="DUF393 DOMAIN-CONTAINING PROTEIN"/>
    <property type="match status" value="1"/>
</dbReference>
<feature type="transmembrane region" description="Helical" evidence="1">
    <location>
        <begin position="99"/>
        <end position="118"/>
    </location>
</feature>
<dbReference type="InterPro" id="IPR007263">
    <property type="entry name" value="DCC1-like"/>
</dbReference>
<dbReference type="Pfam" id="PF04134">
    <property type="entry name" value="DCC1-like"/>
    <property type="match status" value="1"/>
</dbReference>
<sequence length="148" mass="17699">MDFNAFVSEKKDKQIIFFDGICVLCNSFVSFVLRKDKKHSFLFAPRQGKLFEQFQWLMSPEAKMADSIVLCRYNDKRHKWEFFIESQAVVEILKGLSGFYLLGLLLSFFPTSFLNQLYRLIAKNRYKLFGKEKNCRLPNQEERKYFFD</sequence>
<dbReference type="AlphaFoldDB" id="A0A0C1URH8"/>
<dbReference type="STRING" id="1202785.A946_06030"/>
<keyword evidence="1" id="KW-0472">Membrane</keyword>
<keyword evidence="1" id="KW-1133">Transmembrane helix</keyword>